<dbReference type="AlphaFoldDB" id="A0A6A3IXB7"/>
<feature type="region of interest" description="Disordered" evidence="5">
    <location>
        <begin position="1"/>
        <end position="156"/>
    </location>
</feature>
<keyword evidence="2 4" id="KW-0863">Zinc-finger</keyword>
<dbReference type="GO" id="GO:0008270">
    <property type="term" value="F:zinc ion binding"/>
    <property type="evidence" value="ECO:0007669"/>
    <property type="project" value="UniProtKB-KW"/>
</dbReference>
<feature type="compositionally biased region" description="Polar residues" evidence="5">
    <location>
        <begin position="77"/>
        <end position="87"/>
    </location>
</feature>
<comment type="caution">
    <text evidence="7">The sequence shown here is derived from an EMBL/GenBank/DDBJ whole genome shotgun (WGS) entry which is preliminary data.</text>
</comment>
<evidence type="ECO:0000259" key="6">
    <source>
        <dbReference type="PROSITE" id="PS50966"/>
    </source>
</evidence>
<dbReference type="PANTHER" id="PTHR31569">
    <property type="entry name" value="SWIM-TYPE DOMAIN-CONTAINING PROTEIN"/>
    <property type="match status" value="1"/>
</dbReference>
<dbReference type="Proteomes" id="UP000429607">
    <property type="component" value="Unassembled WGS sequence"/>
</dbReference>
<dbReference type="InterPro" id="IPR052579">
    <property type="entry name" value="Zinc_finger_SWIM"/>
</dbReference>
<name>A0A6A3IXB7_9STRA</name>
<feature type="compositionally biased region" description="Polar residues" evidence="5">
    <location>
        <begin position="499"/>
        <end position="513"/>
    </location>
</feature>
<organism evidence="7 8">
    <name type="scientific">Phytophthora rubi</name>
    <dbReference type="NCBI Taxonomy" id="129364"/>
    <lineage>
        <taxon>Eukaryota</taxon>
        <taxon>Sar</taxon>
        <taxon>Stramenopiles</taxon>
        <taxon>Oomycota</taxon>
        <taxon>Peronosporomycetes</taxon>
        <taxon>Peronosporales</taxon>
        <taxon>Peronosporaceae</taxon>
        <taxon>Phytophthora</taxon>
    </lineage>
</organism>
<evidence type="ECO:0000256" key="4">
    <source>
        <dbReference type="PROSITE-ProRule" id="PRU00325"/>
    </source>
</evidence>
<dbReference type="InterPro" id="IPR006564">
    <property type="entry name" value="Znf_PMZ"/>
</dbReference>
<feature type="region of interest" description="Disordered" evidence="5">
    <location>
        <begin position="595"/>
        <end position="621"/>
    </location>
</feature>
<evidence type="ECO:0000256" key="2">
    <source>
        <dbReference type="ARBA" id="ARBA00022771"/>
    </source>
</evidence>
<feature type="region of interest" description="Disordered" evidence="5">
    <location>
        <begin position="722"/>
        <end position="746"/>
    </location>
</feature>
<feature type="compositionally biased region" description="Basic residues" evidence="5">
    <location>
        <begin position="88"/>
        <end position="98"/>
    </location>
</feature>
<evidence type="ECO:0000313" key="7">
    <source>
        <dbReference type="EMBL" id="KAE8986462.1"/>
    </source>
</evidence>
<evidence type="ECO:0000256" key="3">
    <source>
        <dbReference type="ARBA" id="ARBA00022833"/>
    </source>
</evidence>
<dbReference type="PANTHER" id="PTHR31569:SF4">
    <property type="entry name" value="SWIM-TYPE DOMAIN-CONTAINING PROTEIN"/>
    <property type="match status" value="1"/>
</dbReference>
<evidence type="ECO:0000256" key="5">
    <source>
        <dbReference type="SAM" id="MobiDB-lite"/>
    </source>
</evidence>
<accession>A0A6A3IXB7</accession>
<protein>
    <recommendedName>
        <fullName evidence="6">SWIM-type domain-containing protein</fullName>
    </recommendedName>
</protein>
<feature type="region of interest" description="Disordered" evidence="5">
    <location>
        <begin position="499"/>
        <end position="518"/>
    </location>
</feature>
<keyword evidence="1" id="KW-0479">Metal-binding</keyword>
<evidence type="ECO:0000256" key="1">
    <source>
        <dbReference type="ARBA" id="ARBA00022723"/>
    </source>
</evidence>
<sequence length="795" mass="86679">MQTPTPAPDTPKTPPAPTSDKPAQPPALMSSPQSGHTLDSKRTASHGVLAHGTEAPEAKPVSMPEPTTLPVQKSKKTPTPTQNPSHTSAKRASGKRKARPSENKIGNKGKESSSGSSAGTRVPKPKEPKRVVSPHELIGANDSASESGDSDAPTQVADPFEYLGTAEAPVTLPDDMLFLDEKNHVIERAALPRKGYRSWQQLMEALKAYGIAKGFHFRIRSSKSVVKCRGSDGPEIPADFTFGFRNFRCIHGVMQASRGDGVRDSHVNFTDCKARFDACVSRVKTADGGQVWCVIVKNEWRLHNHHSEQGRRVRGINDLPSEGPVADSIAILADAGAGSQQIASYATAELGQRVSSQVIRNVLRRMQTNSSAQERLKTLLHDFKQVKGSEWERFVVTMKETTCQKKDESRWEVFTNTNTFTCDDLAWSCTCAFYTSQHLPCQHLMFVAREAHGFEELPPIALDSCWNMASATSHTARMSLGVSEIASVVDTVKLKRSRNVNATSNSNNPSDDNVGSDVNLGNVPTYASTTSQVAFVRLNRSEKCDNIVLTHAEKYNIARSVFDPLLDRLTRMSSARFYKQIQYWEEVITKFSDREQTTSLPNHDDLSHGVNSAGSESETDSDDDYLLELADILEADDETWLDEPEPSSTLSPAATLTLPAATLSSTQATLNLLAQRISHADSTETSLHGPEWSVADLDSCPSASQVSLDHLEVSELSQAIIEGNENDKNVSPPSSGDTSEHHSKMTTSDAAMSLLACAAGSHKTRQLDESKQPDRQVSLAKLEAGRAIDDMILPP</sequence>
<reference evidence="7 8" key="1">
    <citation type="submission" date="2018-09" db="EMBL/GenBank/DDBJ databases">
        <title>Genomic investigation of the strawberry pathogen Phytophthora fragariae indicates pathogenicity is determined by transcriptional variation in three key races.</title>
        <authorList>
            <person name="Adams T.M."/>
            <person name="Armitage A.D."/>
            <person name="Sobczyk M.K."/>
            <person name="Bates H.J."/>
            <person name="Dunwell J.M."/>
            <person name="Nellist C.F."/>
            <person name="Harrison R.J."/>
        </authorList>
    </citation>
    <scope>NUCLEOTIDE SEQUENCE [LARGE SCALE GENOMIC DNA]</scope>
    <source>
        <strain evidence="7 8">SCRP249</strain>
    </source>
</reference>
<dbReference type="InterPro" id="IPR007527">
    <property type="entry name" value="Znf_SWIM"/>
</dbReference>
<feature type="compositionally biased region" description="Basic and acidic residues" evidence="5">
    <location>
        <begin position="595"/>
        <end position="607"/>
    </location>
</feature>
<evidence type="ECO:0000313" key="8">
    <source>
        <dbReference type="Proteomes" id="UP000429607"/>
    </source>
</evidence>
<feature type="compositionally biased region" description="Pro residues" evidence="5">
    <location>
        <begin position="1"/>
        <end position="17"/>
    </location>
</feature>
<dbReference type="SMART" id="SM00575">
    <property type="entry name" value="ZnF_PMZ"/>
    <property type="match status" value="1"/>
</dbReference>
<proteinExistence type="predicted"/>
<gene>
    <name evidence="7" type="ORF">PR001_g22595</name>
</gene>
<keyword evidence="3" id="KW-0862">Zinc</keyword>
<dbReference type="PROSITE" id="PS50966">
    <property type="entry name" value="ZF_SWIM"/>
    <property type="match status" value="1"/>
</dbReference>
<feature type="domain" description="SWIM-type" evidence="6">
    <location>
        <begin position="414"/>
        <end position="452"/>
    </location>
</feature>
<dbReference type="EMBL" id="QXFV01002534">
    <property type="protein sequence ID" value="KAE8986462.1"/>
    <property type="molecule type" value="Genomic_DNA"/>
</dbReference>